<dbReference type="InterPro" id="IPR013986">
    <property type="entry name" value="DExx_box_DNA_helicase_dom_sf"/>
</dbReference>
<dbReference type="PROSITE" id="PS51217">
    <property type="entry name" value="UVRD_HELICASE_CTER"/>
    <property type="match status" value="1"/>
</dbReference>
<dbReference type="GO" id="GO:0005829">
    <property type="term" value="C:cytosol"/>
    <property type="evidence" value="ECO:0007669"/>
    <property type="project" value="TreeGrafter"/>
</dbReference>
<dbReference type="InterPro" id="IPR014017">
    <property type="entry name" value="DNA_helicase_UvrD-like_C"/>
</dbReference>
<keyword evidence="17" id="KW-1185">Reference proteome</keyword>
<dbReference type="InterPro" id="IPR014016">
    <property type="entry name" value="UvrD-like_ATP-bd"/>
</dbReference>
<sequence length="711" mass="78717">MNQGFSDPDEYLPELDNGPDDIWDDWRSMMANDSGAEQPPAWDALAARLTPTQREAATHPGSTLVLAGAGTGKTSTLTASVVHKIEIEKIPAARILVSTFTNKAAAEMTERIRAALGENAAPNWLGTFHGLGARQLRAAPEIAGLRKEFDILDAGDAHLLIKRIMKALNLANDPETAGGRDPVKTIANKISSFKDQLITPETASSRIEAMIKAAEREGSPIESMTFRNAAKIYALYQQRLREANAADFGDLLLWPTLALMNDSQYRRQWAERFDAVLADEYQDVNYAQYSWLKAMASHCQRLFAVGDDDQSIYGWRGANVELIRRFTRDYPDAGEFRLEENFRSTGHILAAANAVIAGDKKRLGKTLFTNQGDGQPITIATYRDAEAEALGLAAAISKRHGEGMPWDHMAVLYRTNVLSRAFEEALMRAKIPYELVGDVGFYARQEIKIALAYLRLATHPDDRQSDEAFRRVINEPRRGFGPQTLAIVEEEAAFRNVSLLCALETAKLPPKARGEGLKMADQVRRIGADPSHSLADQISLLLDACGYRQLLRASKAEDAAGRLENLEELVSLASSFHSARELLDHAALATNRASEGATPAVRLMTMHRAKGLEFDQVFLPAFENGIIPSTYGDADEERRLAYVALTRGKRQVTISSAQFRRGPSEPSIFIAEIPDHAKERAKRASDRQGRPHLSPQRAQALRDLRARMRSF</sequence>
<dbReference type="Pfam" id="PF00580">
    <property type="entry name" value="UvrD-helicase"/>
    <property type="match status" value="1"/>
</dbReference>
<dbReference type="InterPro" id="IPR027417">
    <property type="entry name" value="P-loop_NTPase"/>
</dbReference>
<dbReference type="GO" id="GO:0016887">
    <property type="term" value="F:ATP hydrolysis activity"/>
    <property type="evidence" value="ECO:0007669"/>
    <property type="project" value="RHEA"/>
</dbReference>
<evidence type="ECO:0000259" key="15">
    <source>
        <dbReference type="PROSITE" id="PS51217"/>
    </source>
</evidence>
<evidence type="ECO:0000256" key="11">
    <source>
        <dbReference type="ARBA" id="ARBA00048988"/>
    </source>
</evidence>
<feature type="domain" description="UvrD-like helicase ATP-binding" evidence="14">
    <location>
        <begin position="46"/>
        <end position="345"/>
    </location>
</feature>
<evidence type="ECO:0000256" key="3">
    <source>
        <dbReference type="ARBA" id="ARBA00022801"/>
    </source>
</evidence>
<feature type="compositionally biased region" description="Basic and acidic residues" evidence="13">
    <location>
        <begin position="678"/>
        <end position="689"/>
    </location>
</feature>
<evidence type="ECO:0000256" key="4">
    <source>
        <dbReference type="ARBA" id="ARBA00022806"/>
    </source>
</evidence>
<dbReference type="GO" id="GO:0033202">
    <property type="term" value="C:DNA helicase complex"/>
    <property type="evidence" value="ECO:0007669"/>
    <property type="project" value="TreeGrafter"/>
</dbReference>
<evidence type="ECO:0000256" key="12">
    <source>
        <dbReference type="PROSITE-ProRule" id="PRU00560"/>
    </source>
</evidence>
<dbReference type="PANTHER" id="PTHR11070:SF2">
    <property type="entry name" value="ATP-DEPENDENT DNA HELICASE SRS2"/>
    <property type="match status" value="1"/>
</dbReference>
<dbReference type="AlphaFoldDB" id="A0A212SCP3"/>
<dbReference type="Gene3D" id="3.40.50.300">
    <property type="entry name" value="P-loop containing nucleotide triphosphate hydrolases"/>
    <property type="match status" value="2"/>
</dbReference>
<dbReference type="GO" id="GO:0005524">
    <property type="term" value="F:ATP binding"/>
    <property type="evidence" value="ECO:0007669"/>
    <property type="project" value="UniProtKB-UniRule"/>
</dbReference>
<dbReference type="EMBL" id="FYDG01000026">
    <property type="protein sequence ID" value="SNB83320.1"/>
    <property type="molecule type" value="Genomic_DNA"/>
</dbReference>
<dbReference type="GO" id="GO:0043138">
    <property type="term" value="F:3'-5' DNA helicase activity"/>
    <property type="evidence" value="ECO:0007669"/>
    <property type="project" value="UniProtKB-EC"/>
</dbReference>
<keyword evidence="4 12" id="KW-0347">Helicase</keyword>
<keyword evidence="6" id="KW-0238">DNA-binding</keyword>
<evidence type="ECO:0000256" key="5">
    <source>
        <dbReference type="ARBA" id="ARBA00022840"/>
    </source>
</evidence>
<keyword evidence="2 12" id="KW-0547">Nucleotide-binding</keyword>
<evidence type="ECO:0000256" key="8">
    <source>
        <dbReference type="ARBA" id="ARBA00034617"/>
    </source>
</evidence>
<dbReference type="Gene3D" id="1.10.486.10">
    <property type="entry name" value="PCRA, domain 4"/>
    <property type="match status" value="1"/>
</dbReference>
<dbReference type="InterPro" id="IPR000212">
    <property type="entry name" value="DNA_helicase_UvrD/REP"/>
</dbReference>
<dbReference type="PANTHER" id="PTHR11070">
    <property type="entry name" value="UVRD / RECB / PCRA DNA HELICASE FAMILY MEMBER"/>
    <property type="match status" value="1"/>
</dbReference>
<proteinExistence type="inferred from homology"/>
<evidence type="ECO:0000256" key="9">
    <source>
        <dbReference type="ARBA" id="ARBA00034808"/>
    </source>
</evidence>
<comment type="catalytic activity">
    <reaction evidence="8">
        <text>Couples ATP hydrolysis with the unwinding of duplex DNA by translocating in the 3'-5' direction.</text>
        <dbReference type="EC" id="5.6.2.4"/>
    </reaction>
</comment>
<keyword evidence="7" id="KW-0413">Isomerase</keyword>
<evidence type="ECO:0000256" key="10">
    <source>
        <dbReference type="ARBA" id="ARBA00034923"/>
    </source>
</evidence>
<evidence type="ECO:0000256" key="13">
    <source>
        <dbReference type="SAM" id="MobiDB-lite"/>
    </source>
</evidence>
<dbReference type="Gene3D" id="1.10.10.160">
    <property type="match status" value="1"/>
</dbReference>
<accession>A0A212SCP3</accession>
<dbReference type="GO" id="GO:0003677">
    <property type="term" value="F:DNA binding"/>
    <property type="evidence" value="ECO:0007669"/>
    <property type="project" value="UniProtKB-KW"/>
</dbReference>
<evidence type="ECO:0000256" key="2">
    <source>
        <dbReference type="ARBA" id="ARBA00022741"/>
    </source>
</evidence>
<evidence type="ECO:0000259" key="14">
    <source>
        <dbReference type="PROSITE" id="PS51198"/>
    </source>
</evidence>
<dbReference type="Pfam" id="PF13361">
    <property type="entry name" value="UvrD_C"/>
    <property type="match status" value="2"/>
</dbReference>
<evidence type="ECO:0000313" key="17">
    <source>
        <dbReference type="Proteomes" id="UP000198418"/>
    </source>
</evidence>
<name>A0A212SCP3_RHOAC</name>
<protein>
    <recommendedName>
        <fullName evidence="9">DNA 3'-5' helicase</fullName>
        <ecNumber evidence="9">5.6.2.4</ecNumber>
    </recommendedName>
    <alternativeName>
        <fullName evidence="10">DNA 3'-5' helicase II</fullName>
    </alternativeName>
</protein>
<dbReference type="PROSITE" id="PS51198">
    <property type="entry name" value="UVRD_HELICASE_ATP_BIND"/>
    <property type="match status" value="1"/>
</dbReference>
<evidence type="ECO:0000313" key="16">
    <source>
        <dbReference type="EMBL" id="SNB83320.1"/>
    </source>
</evidence>
<dbReference type="GO" id="GO:0000725">
    <property type="term" value="P:recombinational repair"/>
    <property type="evidence" value="ECO:0007669"/>
    <property type="project" value="TreeGrafter"/>
</dbReference>
<comment type="catalytic activity">
    <reaction evidence="11">
        <text>ATP + H2O = ADP + phosphate + H(+)</text>
        <dbReference type="Rhea" id="RHEA:13065"/>
        <dbReference type="ChEBI" id="CHEBI:15377"/>
        <dbReference type="ChEBI" id="CHEBI:15378"/>
        <dbReference type="ChEBI" id="CHEBI:30616"/>
        <dbReference type="ChEBI" id="CHEBI:43474"/>
        <dbReference type="ChEBI" id="CHEBI:456216"/>
        <dbReference type="EC" id="5.6.2.4"/>
    </reaction>
</comment>
<gene>
    <name evidence="16" type="ORF">SAMN06265338_1264</name>
</gene>
<feature type="binding site" evidence="12">
    <location>
        <begin position="67"/>
        <end position="74"/>
    </location>
    <ligand>
        <name>ATP</name>
        <dbReference type="ChEBI" id="CHEBI:30616"/>
    </ligand>
</feature>
<comment type="similarity">
    <text evidence="1">Belongs to the helicase family. UvrD subfamily.</text>
</comment>
<evidence type="ECO:0000256" key="6">
    <source>
        <dbReference type="ARBA" id="ARBA00023125"/>
    </source>
</evidence>
<organism evidence="16 17">
    <name type="scientific">Rhodoblastus acidophilus</name>
    <name type="common">Rhodopseudomonas acidophila</name>
    <dbReference type="NCBI Taxonomy" id="1074"/>
    <lineage>
        <taxon>Bacteria</taxon>
        <taxon>Pseudomonadati</taxon>
        <taxon>Pseudomonadota</taxon>
        <taxon>Alphaproteobacteria</taxon>
        <taxon>Hyphomicrobiales</taxon>
        <taxon>Rhodoblastaceae</taxon>
        <taxon>Rhodoblastus</taxon>
    </lineage>
</organism>
<dbReference type="Proteomes" id="UP000198418">
    <property type="component" value="Unassembled WGS sequence"/>
</dbReference>
<keyword evidence="5 12" id="KW-0067">ATP-binding</keyword>
<dbReference type="CDD" id="cd17932">
    <property type="entry name" value="DEXQc_UvrD"/>
    <property type="match status" value="1"/>
</dbReference>
<feature type="domain" description="UvrD-like helicase C-terminal" evidence="15">
    <location>
        <begin position="346"/>
        <end position="611"/>
    </location>
</feature>
<evidence type="ECO:0000256" key="1">
    <source>
        <dbReference type="ARBA" id="ARBA00009922"/>
    </source>
</evidence>
<reference evidence="17" key="1">
    <citation type="submission" date="2017-06" db="EMBL/GenBank/DDBJ databases">
        <authorList>
            <person name="Varghese N."/>
            <person name="Submissions S."/>
        </authorList>
    </citation>
    <scope>NUCLEOTIDE SEQUENCE [LARGE SCALE GENOMIC DNA]</scope>
    <source>
        <strain evidence="17">DSM 137</strain>
    </source>
</reference>
<dbReference type="SUPFAM" id="SSF52540">
    <property type="entry name" value="P-loop containing nucleoside triphosphate hydrolases"/>
    <property type="match status" value="1"/>
</dbReference>
<dbReference type="RefSeq" id="WP_244593343.1">
    <property type="nucleotide sequence ID" value="NZ_FYDG01000026.1"/>
</dbReference>
<keyword evidence="3 12" id="KW-0378">Hydrolase</keyword>
<dbReference type="EC" id="5.6.2.4" evidence="9"/>
<feature type="region of interest" description="Disordered" evidence="13">
    <location>
        <begin position="678"/>
        <end position="698"/>
    </location>
</feature>
<evidence type="ECO:0000256" key="7">
    <source>
        <dbReference type="ARBA" id="ARBA00023235"/>
    </source>
</evidence>